<evidence type="ECO:0000313" key="1">
    <source>
        <dbReference type="EMBL" id="WTY33126.1"/>
    </source>
</evidence>
<organism evidence="1 2">
    <name type="scientific">Nocardia salmonicida</name>
    <dbReference type="NCBI Taxonomy" id="53431"/>
    <lineage>
        <taxon>Bacteria</taxon>
        <taxon>Bacillati</taxon>
        <taxon>Actinomycetota</taxon>
        <taxon>Actinomycetes</taxon>
        <taxon>Mycobacteriales</taxon>
        <taxon>Nocardiaceae</taxon>
        <taxon>Nocardia</taxon>
    </lineage>
</organism>
<evidence type="ECO:0000313" key="2">
    <source>
        <dbReference type="Proteomes" id="UP001621418"/>
    </source>
</evidence>
<name>A0ABZ1MZM4_9NOCA</name>
<dbReference type="InterPro" id="IPR019587">
    <property type="entry name" value="Polyketide_cyclase/dehydratase"/>
</dbReference>
<dbReference type="RefSeq" id="WP_405145313.1">
    <property type="nucleotide sequence ID" value="NZ_CP109527.1"/>
</dbReference>
<dbReference type="Proteomes" id="UP001621418">
    <property type="component" value="Chromosome"/>
</dbReference>
<dbReference type="SUPFAM" id="SSF55961">
    <property type="entry name" value="Bet v1-like"/>
    <property type="match status" value="1"/>
</dbReference>
<dbReference type="InterPro" id="IPR023393">
    <property type="entry name" value="START-like_dom_sf"/>
</dbReference>
<dbReference type="Gene3D" id="3.30.530.20">
    <property type="match status" value="1"/>
</dbReference>
<dbReference type="Pfam" id="PF10604">
    <property type="entry name" value="Polyketide_cyc2"/>
    <property type="match status" value="1"/>
</dbReference>
<dbReference type="CDD" id="cd07821">
    <property type="entry name" value="PYR_PYL_RCAR_like"/>
    <property type="match status" value="1"/>
</dbReference>
<keyword evidence="2" id="KW-1185">Reference proteome</keyword>
<accession>A0ABZ1MZM4</accession>
<protein>
    <submittedName>
        <fullName evidence="1">SRPBCC family protein</fullName>
    </submittedName>
</protein>
<gene>
    <name evidence="1" type="ORF">OG308_17335</name>
</gene>
<sequence length="169" mass="18250">MAQAFALTESDDEFLASASNRYVHVLDIPAAPSEVWAALIADDALVSWSGLVTGMRWTTPRPFGVGSGRIVTLGRIAALTERFYRWDDQRRMTFTVDFASIPGLRRFAEDIELSSTATGTRLTWTFAVEGKPALQLLLRSSSAVTERITGSIAKGIVGRVAATAPTAGE</sequence>
<dbReference type="EMBL" id="CP109527">
    <property type="protein sequence ID" value="WTY33126.1"/>
    <property type="molecule type" value="Genomic_DNA"/>
</dbReference>
<proteinExistence type="predicted"/>
<reference evidence="1 2" key="1">
    <citation type="submission" date="2022-10" db="EMBL/GenBank/DDBJ databases">
        <title>The complete genomes of actinobacterial strains from the NBC collection.</title>
        <authorList>
            <person name="Joergensen T.S."/>
            <person name="Alvarez Arevalo M."/>
            <person name="Sterndorff E.B."/>
            <person name="Faurdal D."/>
            <person name="Vuksanovic O."/>
            <person name="Mourched A.-S."/>
            <person name="Charusanti P."/>
            <person name="Shaw S."/>
            <person name="Blin K."/>
            <person name="Weber T."/>
        </authorList>
    </citation>
    <scope>NUCLEOTIDE SEQUENCE [LARGE SCALE GENOMIC DNA]</scope>
    <source>
        <strain evidence="1 2">NBC_01413</strain>
    </source>
</reference>